<evidence type="ECO:0008006" key="3">
    <source>
        <dbReference type="Google" id="ProtNLM"/>
    </source>
</evidence>
<organism evidence="2">
    <name type="scientific">Halomonas sp. H10-59</name>
    <dbReference type="NCBI Taxonomy" id="2950874"/>
    <lineage>
        <taxon>Bacteria</taxon>
        <taxon>Pseudomonadati</taxon>
        <taxon>Pseudomonadota</taxon>
        <taxon>Gammaproteobacteria</taxon>
        <taxon>Oceanospirillales</taxon>
        <taxon>Halomonadaceae</taxon>
        <taxon>Halomonas</taxon>
    </lineage>
</organism>
<protein>
    <recommendedName>
        <fullName evidence="3">DUF3899 domain-containing protein</fullName>
    </recommendedName>
</protein>
<evidence type="ECO:0000256" key="1">
    <source>
        <dbReference type="SAM" id="Phobius"/>
    </source>
</evidence>
<reference evidence="2" key="1">
    <citation type="submission" date="2022-06" db="EMBL/GenBank/DDBJ databases">
        <title>A novel DMS-producing enzyme.</title>
        <authorList>
            <person name="Zhang Y."/>
        </authorList>
    </citation>
    <scope>NUCLEOTIDE SEQUENCE</scope>
    <source>
        <strain evidence="2">H10-59</strain>
    </source>
</reference>
<feature type="transmembrane region" description="Helical" evidence="1">
    <location>
        <begin position="62"/>
        <end position="85"/>
    </location>
</feature>
<dbReference type="EMBL" id="CP098828">
    <property type="protein sequence ID" value="XBO75515.1"/>
    <property type="molecule type" value="Genomic_DNA"/>
</dbReference>
<keyword evidence="1" id="KW-0812">Transmembrane</keyword>
<dbReference type="RefSeq" id="WP_348815200.1">
    <property type="nucleotide sequence ID" value="NZ_CP098828.1"/>
</dbReference>
<proteinExistence type="predicted"/>
<name>A0AAU7KUT8_9GAMM</name>
<evidence type="ECO:0000313" key="2">
    <source>
        <dbReference type="EMBL" id="XBO75515.1"/>
    </source>
</evidence>
<gene>
    <name evidence="2" type="ORF">NFG57_01645</name>
</gene>
<feature type="transmembrane region" description="Helical" evidence="1">
    <location>
        <begin position="6"/>
        <end position="28"/>
    </location>
</feature>
<accession>A0AAU7KUT8</accession>
<dbReference type="AlphaFoldDB" id="A0AAU7KUT8"/>
<keyword evidence="1" id="KW-0472">Membrane</keyword>
<sequence length="88" mass="10882">MIAFARLILVVMVLMTICYIIVNVYLFFRWRKGIEDEWKRRTSAGDERVFVRRSMRRYRRRWRPILISLIYIFPVTLMTVLVFVINFF</sequence>
<keyword evidence="1" id="KW-1133">Transmembrane helix</keyword>